<gene>
    <name evidence="2" type="ORF">B296_00018149</name>
</gene>
<sequence>MVRRPTSTPSASIHSVLDPDTLSSDSTDSLRAQLRLHEESSLGGSPFIPEIQDRPIPQHFQLLMLEAYDGGSDLMEHVAAAQCDSEITFKSENEYSDHDDGLVILARITNAYVKHIMIDIRSSVI</sequence>
<evidence type="ECO:0000256" key="1">
    <source>
        <dbReference type="SAM" id="MobiDB-lite"/>
    </source>
</evidence>
<reference evidence="2 3" key="1">
    <citation type="journal article" date="2014" name="Agronomy (Basel)">
        <title>A Draft Genome Sequence for Ensete ventricosum, the Drought-Tolerant Tree Against Hunger.</title>
        <authorList>
            <person name="Harrison J."/>
            <person name="Moore K.A."/>
            <person name="Paszkiewicz K."/>
            <person name="Jones T."/>
            <person name="Grant M."/>
            <person name="Ambacheew D."/>
            <person name="Muzemil S."/>
            <person name="Studholme D.J."/>
        </authorList>
    </citation>
    <scope>NUCLEOTIDE SEQUENCE [LARGE SCALE GENOMIC DNA]</scope>
</reference>
<evidence type="ECO:0000313" key="3">
    <source>
        <dbReference type="Proteomes" id="UP000287651"/>
    </source>
</evidence>
<feature type="compositionally biased region" description="Low complexity" evidence="1">
    <location>
        <begin position="18"/>
        <end position="29"/>
    </location>
</feature>
<organism evidence="2 3">
    <name type="scientific">Ensete ventricosum</name>
    <name type="common">Abyssinian banana</name>
    <name type="synonym">Musa ensete</name>
    <dbReference type="NCBI Taxonomy" id="4639"/>
    <lineage>
        <taxon>Eukaryota</taxon>
        <taxon>Viridiplantae</taxon>
        <taxon>Streptophyta</taxon>
        <taxon>Embryophyta</taxon>
        <taxon>Tracheophyta</taxon>
        <taxon>Spermatophyta</taxon>
        <taxon>Magnoliopsida</taxon>
        <taxon>Liliopsida</taxon>
        <taxon>Zingiberales</taxon>
        <taxon>Musaceae</taxon>
        <taxon>Ensete</taxon>
    </lineage>
</organism>
<feature type="compositionally biased region" description="Polar residues" evidence="1">
    <location>
        <begin position="1"/>
        <end position="13"/>
    </location>
</feature>
<accession>A0A426Z1R0</accession>
<proteinExistence type="predicted"/>
<comment type="caution">
    <text evidence="2">The sequence shown here is derived from an EMBL/GenBank/DDBJ whole genome shotgun (WGS) entry which is preliminary data.</text>
</comment>
<feature type="region of interest" description="Disordered" evidence="1">
    <location>
        <begin position="1"/>
        <end position="29"/>
    </location>
</feature>
<evidence type="ECO:0000313" key="2">
    <source>
        <dbReference type="EMBL" id="RRT57907.1"/>
    </source>
</evidence>
<name>A0A426Z1R0_ENSVE</name>
<dbReference type="EMBL" id="AMZH03008949">
    <property type="protein sequence ID" value="RRT57907.1"/>
    <property type="molecule type" value="Genomic_DNA"/>
</dbReference>
<dbReference type="Proteomes" id="UP000287651">
    <property type="component" value="Unassembled WGS sequence"/>
</dbReference>
<dbReference type="AlphaFoldDB" id="A0A426Z1R0"/>
<protein>
    <submittedName>
        <fullName evidence="2">Uncharacterized protein</fullName>
    </submittedName>
</protein>